<comment type="caution">
    <text evidence="6">The sequence shown here is derived from an EMBL/GenBank/DDBJ whole genome shotgun (WGS) entry which is preliminary data.</text>
</comment>
<dbReference type="SUPFAM" id="SSF55729">
    <property type="entry name" value="Acyl-CoA N-acyltransferases (Nat)"/>
    <property type="match status" value="1"/>
</dbReference>
<dbReference type="SUPFAM" id="SSF55718">
    <property type="entry name" value="SCP-like"/>
    <property type="match status" value="1"/>
</dbReference>
<feature type="domain" description="Eis-like acetyltransferase" evidence="5">
    <location>
        <begin position="193"/>
        <end position="301"/>
    </location>
</feature>
<dbReference type="PANTHER" id="PTHR37817">
    <property type="entry name" value="N-ACETYLTRANSFERASE EIS"/>
    <property type="match status" value="1"/>
</dbReference>
<name>D5P6K3_9MYCO</name>
<evidence type="ECO:0000259" key="5">
    <source>
        <dbReference type="Pfam" id="PF17668"/>
    </source>
</evidence>
<dbReference type="InterPro" id="IPR016181">
    <property type="entry name" value="Acyl_CoA_acyltransferase"/>
</dbReference>
<protein>
    <recommendedName>
        <fullName evidence="3">N-acetyltransferase Eis</fullName>
        <ecNumber evidence="3">2.3.1.-</ecNumber>
    </recommendedName>
</protein>
<dbReference type="Gene3D" id="3.30.1050.10">
    <property type="entry name" value="SCP2 sterol-binding domain"/>
    <property type="match status" value="1"/>
</dbReference>
<evidence type="ECO:0000256" key="3">
    <source>
        <dbReference type="HAMAP-Rule" id="MF_01812"/>
    </source>
</evidence>
<dbReference type="Proteomes" id="UP000003653">
    <property type="component" value="Unassembled WGS sequence"/>
</dbReference>
<sequence>MKERLNTPDDSIKIRFATEEDLQTVYENQARAYGISVAPGDVEGWKRKVELEDILVAEDVSDPRRPFLVATSLCYKLRLTVPGGTSLRAAWLAMVTVAATHEGRGIWQQISIQGFGILQDRGYPFICGVPTQPTVYDILGAGVASYHRTYNIDRRFAKLRGEPLRKRARELNAAEARSEVPPIYERWCGITHGSLARDSAWWDDYLEDRVTQRDNGSELNFIIHPDGFLTYRVMGGKPHAFRPPFGTLVVQDFCAITDEAHTELLATLLSLESFNDIEIELPVDDPLPLKLRDPRPAQTAGISDFLWLRIMNVPDVLGKRIYSADVEVVLEVTDPLVVAGGRYLLQTRDGIGTCTPHDGRPDIRIGLAELGTVYMGAHSVSELHAADRITELRSGALVNLEAAFSTQRAPYSGTLF</sequence>
<dbReference type="AlphaFoldDB" id="D5P6K3"/>
<keyword evidence="7" id="KW-1185">Reference proteome</keyword>
<dbReference type="Pfam" id="PF13530">
    <property type="entry name" value="SCP2_2"/>
    <property type="match status" value="1"/>
</dbReference>
<dbReference type="InterPro" id="IPR036527">
    <property type="entry name" value="SCP2_sterol-bd_dom_sf"/>
</dbReference>
<dbReference type="GO" id="GO:0030649">
    <property type="term" value="P:aminoglycoside antibiotic catabolic process"/>
    <property type="evidence" value="ECO:0007669"/>
    <property type="project" value="TreeGrafter"/>
</dbReference>
<dbReference type="InterPro" id="IPR025559">
    <property type="entry name" value="Eis_dom"/>
</dbReference>
<feature type="binding site" evidence="3">
    <location>
        <begin position="95"/>
        <end position="97"/>
    </location>
    <ligand>
        <name>acetyl-CoA</name>
        <dbReference type="ChEBI" id="CHEBI:57288"/>
    </ligand>
</feature>
<dbReference type="Pfam" id="PF17668">
    <property type="entry name" value="Acetyltransf_17"/>
    <property type="match status" value="1"/>
</dbReference>
<evidence type="ECO:0000259" key="4">
    <source>
        <dbReference type="Pfam" id="PF13530"/>
    </source>
</evidence>
<dbReference type="HOGENOM" id="CLU_050659_0_0_11"/>
<comment type="caution">
    <text evidence="3">Lacks conserved residue(s) required for the propagation of feature annotation.</text>
</comment>
<feature type="domain" description="Enhanced intracellular survival protein" evidence="4">
    <location>
        <begin position="313"/>
        <end position="411"/>
    </location>
</feature>
<comment type="similarity">
    <text evidence="3">Belongs to the acetyltransferase Eis family.</text>
</comment>
<dbReference type="GO" id="GO:0034069">
    <property type="term" value="F:aminoglycoside N-acetyltransferase activity"/>
    <property type="evidence" value="ECO:0007669"/>
    <property type="project" value="TreeGrafter"/>
</dbReference>
<feature type="binding site" evidence="3">
    <location>
        <begin position="103"/>
        <end position="108"/>
    </location>
    <ligand>
        <name>acetyl-CoA</name>
        <dbReference type="ChEBI" id="CHEBI:57288"/>
    </ligand>
</feature>
<evidence type="ECO:0000313" key="7">
    <source>
        <dbReference type="Proteomes" id="UP000003653"/>
    </source>
</evidence>
<dbReference type="Pfam" id="PF13527">
    <property type="entry name" value="Acetyltransf_9"/>
    <property type="match status" value="1"/>
</dbReference>
<reference evidence="6 7" key="1">
    <citation type="submission" date="2010-04" db="EMBL/GenBank/DDBJ databases">
        <authorList>
            <person name="Muzny D."/>
            <person name="Qin X."/>
            <person name="Deng J."/>
            <person name="Jiang H."/>
            <person name="Liu Y."/>
            <person name="Qu J."/>
            <person name="Song X.-Z."/>
            <person name="Zhang L."/>
            <person name="Thornton R."/>
            <person name="Coyle M."/>
            <person name="Francisco L."/>
            <person name="Jackson L."/>
            <person name="Javaid M."/>
            <person name="Korchina V."/>
            <person name="Kovar C."/>
            <person name="Mata R."/>
            <person name="Mathew T."/>
            <person name="Ngo R."/>
            <person name="Nguyen L."/>
            <person name="Nguyen N."/>
            <person name="Okwuonu G."/>
            <person name="Ongeri F."/>
            <person name="Pham C."/>
            <person name="Simmons D."/>
            <person name="Wilczek-Boney K."/>
            <person name="Hale W."/>
            <person name="Jakkamsetti A."/>
            <person name="Pham P."/>
            <person name="Ruth R."/>
            <person name="San Lucas F."/>
            <person name="Warren J."/>
            <person name="Zhang J."/>
            <person name="Zhao Z."/>
            <person name="Zhou C."/>
            <person name="Zhu D."/>
            <person name="Lee S."/>
            <person name="Bess C."/>
            <person name="Blankenburg K."/>
            <person name="Forbes L."/>
            <person name="Fu Q."/>
            <person name="Gubbala S."/>
            <person name="Hirani K."/>
            <person name="Jayaseelan J.C."/>
            <person name="Lara F."/>
            <person name="Munidasa M."/>
            <person name="Palculict T."/>
            <person name="Patil S."/>
            <person name="Pu L.-L."/>
            <person name="Saada N."/>
            <person name="Tang L."/>
            <person name="Weissenberger G."/>
            <person name="Zhu Y."/>
            <person name="Hemphill L."/>
            <person name="Shang Y."/>
            <person name="Youmans B."/>
            <person name="Ayvaz T."/>
            <person name="Ross M."/>
            <person name="Santibanez J."/>
            <person name="Aqrawi P."/>
            <person name="Gross S."/>
            <person name="Joshi V."/>
            <person name="Fowler G."/>
            <person name="Nazareth L."/>
            <person name="Reid J."/>
            <person name="Worley K."/>
            <person name="Petrosino J."/>
            <person name="Highlander S."/>
            <person name="Gibbs R."/>
        </authorList>
    </citation>
    <scope>NUCLEOTIDE SEQUENCE [LARGE SCALE GENOMIC DNA]</scope>
    <source>
        <strain evidence="6 7">ATCC BAA-614</strain>
    </source>
</reference>
<evidence type="ECO:0000256" key="1">
    <source>
        <dbReference type="ARBA" id="ARBA00022679"/>
    </source>
</evidence>
<dbReference type="Gene3D" id="3.40.630.30">
    <property type="match status" value="2"/>
</dbReference>
<evidence type="ECO:0000256" key="2">
    <source>
        <dbReference type="ARBA" id="ARBA00023315"/>
    </source>
</evidence>
<dbReference type="PANTHER" id="PTHR37817:SF1">
    <property type="entry name" value="N-ACETYLTRANSFERASE EIS"/>
    <property type="match status" value="1"/>
</dbReference>
<dbReference type="InterPro" id="IPR041380">
    <property type="entry name" value="Acetyltransf_17"/>
</dbReference>
<dbReference type="HAMAP" id="MF_01812">
    <property type="entry name" value="Eis"/>
    <property type="match status" value="1"/>
</dbReference>
<comment type="subunit">
    <text evidence="3">Homohexamer; trimer of dimers.</text>
</comment>
<accession>D5P6K3</accession>
<dbReference type="InterPro" id="IPR022902">
    <property type="entry name" value="NAcTrfase_Eis"/>
</dbReference>
<dbReference type="InterPro" id="IPR051554">
    <property type="entry name" value="Acetyltransferase_Eis"/>
</dbReference>
<dbReference type="EMBL" id="ADNV01000156">
    <property type="protein sequence ID" value="EFG78273.1"/>
    <property type="molecule type" value="Genomic_DNA"/>
</dbReference>
<dbReference type="eggNOG" id="COG4552">
    <property type="taxonomic scope" value="Bacteria"/>
</dbReference>
<feature type="active site" description="Proton acceptor; via carboxylate" evidence="3">
    <location>
        <position position="416"/>
    </location>
</feature>
<keyword evidence="1 3" id="KW-0808">Transferase</keyword>
<feature type="active site" description="Proton donor" evidence="3">
    <location>
        <position position="136"/>
    </location>
</feature>
<dbReference type="EC" id="2.3.1.-" evidence="3"/>
<evidence type="ECO:0000313" key="6">
    <source>
        <dbReference type="EMBL" id="EFG78273.1"/>
    </source>
</evidence>
<keyword evidence="2 3" id="KW-0012">Acyltransferase</keyword>
<organism evidence="6 7">
    <name type="scientific">Mycobacterium parascrofulaceum ATCC BAA-614</name>
    <dbReference type="NCBI Taxonomy" id="525368"/>
    <lineage>
        <taxon>Bacteria</taxon>
        <taxon>Bacillati</taxon>
        <taxon>Actinomycetota</taxon>
        <taxon>Actinomycetes</taxon>
        <taxon>Mycobacteriales</taxon>
        <taxon>Mycobacteriaceae</taxon>
        <taxon>Mycobacterium</taxon>
        <taxon>Mycobacterium simiae complex</taxon>
    </lineage>
</organism>
<gene>
    <name evidence="3" type="primary">eis</name>
    <name evidence="6" type="ORF">HMPREF0591_1797</name>
</gene>
<proteinExistence type="inferred from homology"/>